<evidence type="ECO:0000256" key="1">
    <source>
        <dbReference type="SAM" id="SignalP"/>
    </source>
</evidence>
<dbReference type="OrthoDB" id="9793561at2"/>
<dbReference type="EMBL" id="CP032829">
    <property type="protein sequence ID" value="AYJ86657.1"/>
    <property type="molecule type" value="Genomic_DNA"/>
</dbReference>
<evidence type="ECO:0000313" key="3">
    <source>
        <dbReference type="Proteomes" id="UP000276254"/>
    </source>
</evidence>
<dbReference type="KEGG" id="spha:D3Y57_12645"/>
<organism evidence="2 3">
    <name type="scientific">Sphingomonas paeninsulae</name>
    <dbReference type="NCBI Taxonomy" id="2319844"/>
    <lineage>
        <taxon>Bacteria</taxon>
        <taxon>Pseudomonadati</taxon>
        <taxon>Pseudomonadota</taxon>
        <taxon>Alphaproteobacteria</taxon>
        <taxon>Sphingomonadales</taxon>
        <taxon>Sphingomonadaceae</taxon>
        <taxon>Sphingomonas</taxon>
    </lineage>
</organism>
<keyword evidence="1" id="KW-0732">Signal</keyword>
<feature type="chain" id="PRO_5019825255" evidence="1">
    <location>
        <begin position="23"/>
        <end position="266"/>
    </location>
</feature>
<proteinExistence type="predicted"/>
<dbReference type="RefSeq" id="WP_121153282.1">
    <property type="nucleotide sequence ID" value="NZ_CP032829.1"/>
</dbReference>
<name>A0A494TB86_SPHPE</name>
<dbReference type="Pfam" id="PF09694">
    <property type="entry name" value="Gcw_chp"/>
    <property type="match status" value="1"/>
</dbReference>
<sequence length="266" mass="28380">MRTFIGCCCSLLAIVVASPALADDTAPPAAITINGGATVVTDYRFRGLSQTNKNFAVQGSLTATHSSGFYVSVWGSSIDDYVANGSNQEIDLIAGYKRTFSGTTIDGGFLYYFYPNSNKFTVPGTPKYNSDFGEPYISVAHTFGPLTAKATANYAFKQKALALFTDVNGDPIKRDNLYGALDFSAAIPKTAIGLTGHVGHNFTRSFLSANREYTDWGAGVNYTWKQITFGVSWVDTNIPNQYLGTKVNGGNNIAKGGVVGSVGVSF</sequence>
<dbReference type="NCBIfam" id="TIGR02001">
    <property type="entry name" value="gcw_chp"/>
    <property type="match status" value="1"/>
</dbReference>
<dbReference type="InterPro" id="IPR010239">
    <property type="entry name" value="CHP02001"/>
</dbReference>
<dbReference type="Proteomes" id="UP000276254">
    <property type="component" value="Chromosome"/>
</dbReference>
<feature type="signal peptide" evidence="1">
    <location>
        <begin position="1"/>
        <end position="22"/>
    </location>
</feature>
<keyword evidence="3" id="KW-1185">Reference proteome</keyword>
<dbReference type="AlphaFoldDB" id="A0A494TB86"/>
<gene>
    <name evidence="2" type="ORF">D3Y57_12645</name>
</gene>
<accession>A0A494TB86</accession>
<evidence type="ECO:0000313" key="2">
    <source>
        <dbReference type="EMBL" id="AYJ86657.1"/>
    </source>
</evidence>
<protein>
    <submittedName>
        <fullName evidence="2">Uncharacterized protein</fullName>
    </submittedName>
</protein>
<reference evidence="2 3" key="1">
    <citation type="submission" date="2018-09" db="EMBL/GenBank/DDBJ databases">
        <title>Sphingomonas peninsula sp. nov., isolated from fildes peninsula, Antarctic soil.</title>
        <authorList>
            <person name="Yingchao G."/>
        </authorList>
    </citation>
    <scope>NUCLEOTIDE SEQUENCE [LARGE SCALE GENOMIC DNA]</scope>
    <source>
        <strain evidence="2 3">YZ-8</strain>
    </source>
</reference>